<organism evidence="2 3">
    <name type="scientific">Rotaria magnacalcarata</name>
    <dbReference type="NCBI Taxonomy" id="392030"/>
    <lineage>
        <taxon>Eukaryota</taxon>
        <taxon>Metazoa</taxon>
        <taxon>Spiralia</taxon>
        <taxon>Gnathifera</taxon>
        <taxon>Rotifera</taxon>
        <taxon>Eurotatoria</taxon>
        <taxon>Bdelloidea</taxon>
        <taxon>Philodinida</taxon>
        <taxon>Philodinidae</taxon>
        <taxon>Rotaria</taxon>
    </lineage>
</organism>
<evidence type="ECO:0000313" key="2">
    <source>
        <dbReference type="EMBL" id="CAF4146904.1"/>
    </source>
</evidence>
<evidence type="ECO:0008006" key="4">
    <source>
        <dbReference type="Google" id="ProtNLM"/>
    </source>
</evidence>
<sequence length="84" mass="9684">MTHKSSSSSVLSNAPSSLHFIEARRQAAAAAATQRLQQLETRGVDQDEYRRSNQRRIEQERIEQQMKAQKQNNNNDGGLRWQMN</sequence>
<proteinExistence type="predicted"/>
<reference evidence="2" key="1">
    <citation type="submission" date="2021-02" db="EMBL/GenBank/DDBJ databases">
        <authorList>
            <person name="Nowell W R."/>
        </authorList>
    </citation>
    <scope>NUCLEOTIDE SEQUENCE</scope>
</reference>
<comment type="caution">
    <text evidence="2">The sequence shown here is derived from an EMBL/GenBank/DDBJ whole genome shotgun (WGS) entry which is preliminary data.</text>
</comment>
<feature type="compositionally biased region" description="Basic and acidic residues" evidence="1">
    <location>
        <begin position="42"/>
        <end position="64"/>
    </location>
</feature>
<dbReference type="EMBL" id="CAJOBF010004633">
    <property type="protein sequence ID" value="CAF4146904.1"/>
    <property type="molecule type" value="Genomic_DNA"/>
</dbReference>
<evidence type="ECO:0000256" key="1">
    <source>
        <dbReference type="SAM" id="MobiDB-lite"/>
    </source>
</evidence>
<evidence type="ECO:0000313" key="3">
    <source>
        <dbReference type="Proteomes" id="UP000663842"/>
    </source>
</evidence>
<protein>
    <recommendedName>
        <fullName evidence="4">Small VCP/p97-interacting protein</fullName>
    </recommendedName>
</protein>
<dbReference type="AlphaFoldDB" id="A0A819YAI2"/>
<feature type="compositionally biased region" description="Low complexity" evidence="1">
    <location>
        <begin position="65"/>
        <end position="75"/>
    </location>
</feature>
<feature type="region of interest" description="Disordered" evidence="1">
    <location>
        <begin position="39"/>
        <end position="84"/>
    </location>
</feature>
<dbReference type="Proteomes" id="UP000663842">
    <property type="component" value="Unassembled WGS sequence"/>
</dbReference>
<gene>
    <name evidence="2" type="ORF">UXM345_LOCUS24894</name>
</gene>
<name>A0A819YAI2_9BILA</name>
<accession>A0A819YAI2</accession>